<dbReference type="EMBL" id="JARKIB010000006">
    <property type="protein sequence ID" value="KAJ7779133.1"/>
    <property type="molecule type" value="Genomic_DNA"/>
</dbReference>
<protein>
    <submittedName>
        <fullName evidence="2">Uncharacterized protein</fullName>
    </submittedName>
</protein>
<organism evidence="2 3">
    <name type="scientific">Mycena metata</name>
    <dbReference type="NCBI Taxonomy" id="1033252"/>
    <lineage>
        <taxon>Eukaryota</taxon>
        <taxon>Fungi</taxon>
        <taxon>Dikarya</taxon>
        <taxon>Basidiomycota</taxon>
        <taxon>Agaricomycotina</taxon>
        <taxon>Agaricomycetes</taxon>
        <taxon>Agaricomycetidae</taxon>
        <taxon>Agaricales</taxon>
        <taxon>Marasmiineae</taxon>
        <taxon>Mycenaceae</taxon>
        <taxon>Mycena</taxon>
    </lineage>
</organism>
<dbReference type="Proteomes" id="UP001215598">
    <property type="component" value="Unassembled WGS sequence"/>
</dbReference>
<evidence type="ECO:0000313" key="2">
    <source>
        <dbReference type="EMBL" id="KAJ7779133.1"/>
    </source>
</evidence>
<sequence>MMKSRSGEGSARSLPPTPRTLRRRMARRRMGSPLRRRPNPPPRQQAPSLHPRPPASSPLARQAASSPPVARHPRSLHPRPAPTPPPQAALPSVRPSQRSPRRRLRPKSFSPYSSAHIHRPLISSKSPEELSVRPLAPYPRTRLGATWSGGGIHGMG</sequence>
<evidence type="ECO:0000313" key="3">
    <source>
        <dbReference type="Proteomes" id="UP001215598"/>
    </source>
</evidence>
<dbReference type="AlphaFoldDB" id="A0AAD7NWU8"/>
<feature type="compositionally biased region" description="Pro residues" evidence="1">
    <location>
        <begin position="79"/>
        <end position="88"/>
    </location>
</feature>
<comment type="caution">
    <text evidence="2">The sequence shown here is derived from an EMBL/GenBank/DDBJ whole genome shotgun (WGS) entry which is preliminary data.</text>
</comment>
<proteinExistence type="predicted"/>
<gene>
    <name evidence="2" type="ORF">B0H16DRAFT_806355</name>
</gene>
<feature type="compositionally biased region" description="Basic residues" evidence="1">
    <location>
        <begin position="20"/>
        <end position="38"/>
    </location>
</feature>
<reference evidence="2" key="1">
    <citation type="submission" date="2023-03" db="EMBL/GenBank/DDBJ databases">
        <title>Massive genome expansion in bonnet fungi (Mycena s.s.) driven by repeated elements and novel gene families across ecological guilds.</title>
        <authorList>
            <consortium name="Lawrence Berkeley National Laboratory"/>
            <person name="Harder C.B."/>
            <person name="Miyauchi S."/>
            <person name="Viragh M."/>
            <person name="Kuo A."/>
            <person name="Thoen E."/>
            <person name="Andreopoulos B."/>
            <person name="Lu D."/>
            <person name="Skrede I."/>
            <person name="Drula E."/>
            <person name="Henrissat B."/>
            <person name="Morin E."/>
            <person name="Kohler A."/>
            <person name="Barry K."/>
            <person name="LaButti K."/>
            <person name="Morin E."/>
            <person name="Salamov A."/>
            <person name="Lipzen A."/>
            <person name="Mereny Z."/>
            <person name="Hegedus B."/>
            <person name="Baldrian P."/>
            <person name="Stursova M."/>
            <person name="Weitz H."/>
            <person name="Taylor A."/>
            <person name="Grigoriev I.V."/>
            <person name="Nagy L.G."/>
            <person name="Martin F."/>
            <person name="Kauserud H."/>
        </authorList>
    </citation>
    <scope>NUCLEOTIDE SEQUENCE</scope>
    <source>
        <strain evidence="2">CBHHK182m</strain>
    </source>
</reference>
<evidence type="ECO:0000256" key="1">
    <source>
        <dbReference type="SAM" id="MobiDB-lite"/>
    </source>
</evidence>
<feature type="region of interest" description="Disordered" evidence="1">
    <location>
        <begin position="1"/>
        <end position="130"/>
    </location>
</feature>
<name>A0AAD7NWU8_9AGAR</name>
<feature type="compositionally biased region" description="Pro residues" evidence="1">
    <location>
        <begin position="39"/>
        <end position="56"/>
    </location>
</feature>
<feature type="compositionally biased region" description="Low complexity" evidence="1">
    <location>
        <begin position="89"/>
        <end position="98"/>
    </location>
</feature>
<keyword evidence="3" id="KW-1185">Reference proteome</keyword>
<accession>A0AAD7NWU8</accession>